<reference evidence="1 2" key="1">
    <citation type="submission" date="2024-09" db="EMBL/GenBank/DDBJ databases">
        <authorList>
            <person name="Sun Q."/>
            <person name="Mori K."/>
        </authorList>
    </citation>
    <scope>NUCLEOTIDE SEQUENCE [LARGE SCALE GENOMIC DNA]</scope>
    <source>
        <strain evidence="1 2">CECT 7955</strain>
    </source>
</reference>
<keyword evidence="2" id="KW-1185">Reference proteome</keyword>
<evidence type="ECO:0000313" key="2">
    <source>
        <dbReference type="Proteomes" id="UP001589607"/>
    </source>
</evidence>
<dbReference type="Proteomes" id="UP001589607">
    <property type="component" value="Unassembled WGS sequence"/>
</dbReference>
<dbReference type="EMBL" id="JBHMEY010000089">
    <property type="protein sequence ID" value="MFB9098509.1"/>
    <property type="molecule type" value="Genomic_DNA"/>
</dbReference>
<accession>A0ABV5GSZ0</accession>
<evidence type="ECO:0000313" key="1">
    <source>
        <dbReference type="EMBL" id="MFB9098509.1"/>
    </source>
</evidence>
<comment type="caution">
    <text evidence="1">The sequence shown here is derived from an EMBL/GenBank/DDBJ whole genome shotgun (WGS) entry which is preliminary data.</text>
</comment>
<protein>
    <recommendedName>
        <fullName evidence="3">TonB C-terminal domain-containing protein</fullName>
    </recommendedName>
</protein>
<proteinExistence type="predicted"/>
<sequence length="118" mass="13996">MKIYFIPLLILIFLKSHSQNRITYNAHINFTSIISDEMYEEALNKRIKSDRVFVSFILRNSCSITDFKNEKEGVLESFNKSVIKNSKKIIIKLESCFCIDKINKESIKFYFPIQFRID</sequence>
<name>A0ABV5GSZ0_9FLAO</name>
<gene>
    <name evidence="1" type="ORF">ACFFVF_18540</name>
</gene>
<dbReference type="RefSeq" id="WP_236456335.1">
    <property type="nucleotide sequence ID" value="NZ_CBCSGE010000014.1"/>
</dbReference>
<evidence type="ECO:0008006" key="3">
    <source>
        <dbReference type="Google" id="ProtNLM"/>
    </source>
</evidence>
<organism evidence="1 2">
    <name type="scientific">Flavobacterium jumunjinense</name>
    <dbReference type="NCBI Taxonomy" id="998845"/>
    <lineage>
        <taxon>Bacteria</taxon>
        <taxon>Pseudomonadati</taxon>
        <taxon>Bacteroidota</taxon>
        <taxon>Flavobacteriia</taxon>
        <taxon>Flavobacteriales</taxon>
        <taxon>Flavobacteriaceae</taxon>
        <taxon>Flavobacterium</taxon>
    </lineage>
</organism>